<evidence type="ECO:0008006" key="4">
    <source>
        <dbReference type="Google" id="ProtNLM"/>
    </source>
</evidence>
<reference evidence="2 3" key="1">
    <citation type="submission" date="2018-06" db="EMBL/GenBank/DDBJ databases">
        <title>Genomic Encyclopedia of Archaeal and Bacterial Type Strains, Phase II (KMG-II): from individual species to whole genera.</title>
        <authorList>
            <person name="Goeker M."/>
        </authorList>
    </citation>
    <scope>NUCLEOTIDE SEQUENCE [LARGE SCALE GENOMIC DNA]</scope>
    <source>
        <strain evidence="2 3">DSM 21851</strain>
    </source>
</reference>
<organism evidence="2 3">
    <name type="scientific">Larkinella arboricola</name>
    <dbReference type="NCBI Taxonomy" id="643671"/>
    <lineage>
        <taxon>Bacteria</taxon>
        <taxon>Pseudomonadati</taxon>
        <taxon>Bacteroidota</taxon>
        <taxon>Cytophagia</taxon>
        <taxon>Cytophagales</taxon>
        <taxon>Spirosomataceae</taxon>
        <taxon>Larkinella</taxon>
    </lineage>
</organism>
<protein>
    <recommendedName>
        <fullName evidence="4">Helix-turn-helix resolvase-like protein</fullName>
    </recommendedName>
</protein>
<comment type="caution">
    <text evidence="2">The sequence shown here is derived from an EMBL/GenBank/DDBJ whole genome shotgun (WGS) entry which is preliminary data.</text>
</comment>
<proteinExistence type="predicted"/>
<feature type="region of interest" description="Disordered" evidence="1">
    <location>
        <begin position="1"/>
        <end position="27"/>
    </location>
</feature>
<keyword evidence="3" id="KW-1185">Reference proteome</keyword>
<dbReference type="OrthoDB" id="9797501at2"/>
<accession>A0A327WJB5</accession>
<sequence>MRERTQAGLNSAPARGHNRGRPKGLSEHYQLIAPDVREMYEKKQCSTNEIRKIFGIKSQPTLYRILQFAGVAVNGF</sequence>
<evidence type="ECO:0000313" key="2">
    <source>
        <dbReference type="EMBL" id="RAJ89883.1"/>
    </source>
</evidence>
<evidence type="ECO:0000256" key="1">
    <source>
        <dbReference type="SAM" id="MobiDB-lite"/>
    </source>
</evidence>
<dbReference type="Proteomes" id="UP000248790">
    <property type="component" value="Unassembled WGS sequence"/>
</dbReference>
<dbReference type="RefSeq" id="WP_111631603.1">
    <property type="nucleotide sequence ID" value="NZ_QLMC01000019.1"/>
</dbReference>
<gene>
    <name evidence="2" type="ORF">LX87_05617</name>
</gene>
<name>A0A327WJB5_LARAB</name>
<evidence type="ECO:0000313" key="3">
    <source>
        <dbReference type="Proteomes" id="UP000248790"/>
    </source>
</evidence>
<dbReference type="AlphaFoldDB" id="A0A327WJB5"/>
<dbReference type="EMBL" id="QLMC01000019">
    <property type="protein sequence ID" value="RAJ89883.1"/>
    <property type="molecule type" value="Genomic_DNA"/>
</dbReference>